<sequence length="84" mass="9280">MIQFERRFGSPPARKATLLTWEKRAFITGSAKDSSRLVVRLNTFVAVAGSIEQITSIITMASTKSRLDNTGQQPVAEHKRKSGC</sequence>
<evidence type="ECO:0000313" key="2">
    <source>
        <dbReference type="EMBL" id="KAJ4441718.1"/>
    </source>
</evidence>
<accession>A0ABQ8T5E5</accession>
<evidence type="ECO:0000313" key="3">
    <source>
        <dbReference type="Proteomes" id="UP001148838"/>
    </source>
</evidence>
<keyword evidence="3" id="KW-1185">Reference proteome</keyword>
<proteinExistence type="predicted"/>
<dbReference type="EMBL" id="JAJSOF020000015">
    <property type="protein sequence ID" value="KAJ4441718.1"/>
    <property type="molecule type" value="Genomic_DNA"/>
</dbReference>
<comment type="caution">
    <text evidence="2">The sequence shown here is derived from an EMBL/GenBank/DDBJ whole genome shotgun (WGS) entry which is preliminary data.</text>
</comment>
<evidence type="ECO:0008006" key="4">
    <source>
        <dbReference type="Google" id="ProtNLM"/>
    </source>
</evidence>
<dbReference type="Proteomes" id="UP001148838">
    <property type="component" value="Unassembled WGS sequence"/>
</dbReference>
<feature type="region of interest" description="Disordered" evidence="1">
    <location>
        <begin position="65"/>
        <end position="84"/>
    </location>
</feature>
<organism evidence="2 3">
    <name type="scientific">Periplaneta americana</name>
    <name type="common">American cockroach</name>
    <name type="synonym">Blatta americana</name>
    <dbReference type="NCBI Taxonomy" id="6978"/>
    <lineage>
        <taxon>Eukaryota</taxon>
        <taxon>Metazoa</taxon>
        <taxon>Ecdysozoa</taxon>
        <taxon>Arthropoda</taxon>
        <taxon>Hexapoda</taxon>
        <taxon>Insecta</taxon>
        <taxon>Pterygota</taxon>
        <taxon>Neoptera</taxon>
        <taxon>Polyneoptera</taxon>
        <taxon>Dictyoptera</taxon>
        <taxon>Blattodea</taxon>
        <taxon>Blattoidea</taxon>
        <taxon>Blattidae</taxon>
        <taxon>Blattinae</taxon>
        <taxon>Periplaneta</taxon>
    </lineage>
</organism>
<reference evidence="2 3" key="1">
    <citation type="journal article" date="2022" name="Allergy">
        <title>Genome assembly and annotation of Periplaneta americana reveal a comprehensive cockroach allergen profile.</title>
        <authorList>
            <person name="Wang L."/>
            <person name="Xiong Q."/>
            <person name="Saelim N."/>
            <person name="Wang L."/>
            <person name="Nong W."/>
            <person name="Wan A.T."/>
            <person name="Shi M."/>
            <person name="Liu X."/>
            <person name="Cao Q."/>
            <person name="Hui J.H.L."/>
            <person name="Sookrung N."/>
            <person name="Leung T.F."/>
            <person name="Tungtrongchitr A."/>
            <person name="Tsui S.K.W."/>
        </authorList>
    </citation>
    <scope>NUCLEOTIDE SEQUENCE [LARGE SCALE GENOMIC DNA]</scope>
    <source>
        <strain evidence="2">PWHHKU_190912</strain>
    </source>
</reference>
<protein>
    <recommendedName>
        <fullName evidence="4">DUF4817 domain-containing protein</fullName>
    </recommendedName>
</protein>
<name>A0ABQ8T5E5_PERAM</name>
<gene>
    <name evidence="2" type="ORF">ANN_11576</name>
</gene>
<evidence type="ECO:0000256" key="1">
    <source>
        <dbReference type="SAM" id="MobiDB-lite"/>
    </source>
</evidence>